<feature type="domain" description="NmrA-like" evidence="3">
    <location>
        <begin position="5"/>
        <end position="229"/>
    </location>
</feature>
<evidence type="ECO:0000259" key="3">
    <source>
        <dbReference type="Pfam" id="PF05368"/>
    </source>
</evidence>
<dbReference type="InterPro" id="IPR008030">
    <property type="entry name" value="NmrA-like"/>
</dbReference>
<sequence length="296" mass="31704">MSDFKNVIIIGAGGNLGPAILDSFLKDSSFNTTVLSREGSSSTFPPGTKVIHADYDSPDSLKSALKGQDVVVSLVASSVIGEQLKFVDAAIAAGVQRFLPSEFGSDTADSRTHFIPFSKAKYDIVKYLKSKESQLSWTSVITGPFFDWCTKVGFNGLNYAEKTATLYDGGKAKFSATNLRTVGLAVVKALEKPELTKNQYVYVSGLETSQKEILAVAEQITGTKWTVTHESTKDLAEGGKAKLQKGDGSGILALLLAVTFGAEEQLGYVDPAKLWNDKLGVPKDDVEKSVRAAFGL</sequence>
<name>A0A6A5QQW4_AMPQU</name>
<dbReference type="InterPro" id="IPR051609">
    <property type="entry name" value="NmrA/Isoflavone_reductase-like"/>
</dbReference>
<dbReference type="GO" id="GO:0016491">
    <property type="term" value="F:oxidoreductase activity"/>
    <property type="evidence" value="ECO:0007669"/>
    <property type="project" value="UniProtKB-KW"/>
</dbReference>
<dbReference type="PANTHER" id="PTHR47706:SF10">
    <property type="entry name" value="NMRA-LIKE DOMAIN-CONTAINING PROTEIN"/>
    <property type="match status" value="1"/>
</dbReference>
<dbReference type="InterPro" id="IPR036291">
    <property type="entry name" value="NAD(P)-bd_dom_sf"/>
</dbReference>
<dbReference type="SUPFAM" id="SSF51735">
    <property type="entry name" value="NAD(P)-binding Rossmann-fold domains"/>
    <property type="match status" value="1"/>
</dbReference>
<keyword evidence="2" id="KW-0560">Oxidoreductase</keyword>
<reference evidence="4" key="1">
    <citation type="journal article" date="2020" name="Stud. Mycol.">
        <title>101 Dothideomycetes genomes: a test case for predicting lifestyles and emergence of pathogens.</title>
        <authorList>
            <person name="Haridas S."/>
            <person name="Albert R."/>
            <person name="Binder M."/>
            <person name="Bloem J."/>
            <person name="Labutti K."/>
            <person name="Salamov A."/>
            <person name="Andreopoulos B."/>
            <person name="Baker S."/>
            <person name="Barry K."/>
            <person name="Bills G."/>
            <person name="Bluhm B."/>
            <person name="Cannon C."/>
            <person name="Castanera R."/>
            <person name="Culley D."/>
            <person name="Daum C."/>
            <person name="Ezra D."/>
            <person name="Gonzalez J."/>
            <person name="Henrissat B."/>
            <person name="Kuo A."/>
            <person name="Liang C."/>
            <person name="Lipzen A."/>
            <person name="Lutzoni F."/>
            <person name="Magnuson J."/>
            <person name="Mondo S."/>
            <person name="Nolan M."/>
            <person name="Ohm R."/>
            <person name="Pangilinan J."/>
            <person name="Park H.-J."/>
            <person name="Ramirez L."/>
            <person name="Alfaro M."/>
            <person name="Sun H."/>
            <person name="Tritt A."/>
            <person name="Yoshinaga Y."/>
            <person name="Zwiers L.-H."/>
            <person name="Turgeon B."/>
            <person name="Goodwin S."/>
            <person name="Spatafora J."/>
            <person name="Crous P."/>
            <person name="Grigoriev I."/>
        </authorList>
    </citation>
    <scope>NUCLEOTIDE SEQUENCE</scope>
    <source>
        <strain evidence="4">HMLAC05119</strain>
    </source>
</reference>
<proteinExistence type="predicted"/>
<keyword evidence="5" id="KW-1185">Reference proteome</keyword>
<keyword evidence="1" id="KW-0521">NADP</keyword>
<dbReference type="InterPro" id="IPR045312">
    <property type="entry name" value="PCBER-like"/>
</dbReference>
<dbReference type="AlphaFoldDB" id="A0A6A5QQW4"/>
<gene>
    <name evidence="4" type="ORF">BDU57DRAFT_557059</name>
</gene>
<dbReference type="OrthoDB" id="9984533at2759"/>
<evidence type="ECO:0000313" key="5">
    <source>
        <dbReference type="Proteomes" id="UP000800096"/>
    </source>
</evidence>
<organism evidence="4 5">
    <name type="scientific">Ampelomyces quisqualis</name>
    <name type="common">Powdery mildew agent</name>
    <dbReference type="NCBI Taxonomy" id="50730"/>
    <lineage>
        <taxon>Eukaryota</taxon>
        <taxon>Fungi</taxon>
        <taxon>Dikarya</taxon>
        <taxon>Ascomycota</taxon>
        <taxon>Pezizomycotina</taxon>
        <taxon>Dothideomycetes</taxon>
        <taxon>Pleosporomycetidae</taxon>
        <taxon>Pleosporales</taxon>
        <taxon>Pleosporineae</taxon>
        <taxon>Phaeosphaeriaceae</taxon>
        <taxon>Ampelomyces</taxon>
    </lineage>
</organism>
<evidence type="ECO:0000313" key="4">
    <source>
        <dbReference type="EMBL" id="KAF1916954.1"/>
    </source>
</evidence>
<dbReference type="EMBL" id="ML979135">
    <property type="protein sequence ID" value="KAF1916954.1"/>
    <property type="molecule type" value="Genomic_DNA"/>
</dbReference>
<dbReference type="PANTHER" id="PTHR47706">
    <property type="entry name" value="NMRA-LIKE FAMILY PROTEIN"/>
    <property type="match status" value="1"/>
</dbReference>
<dbReference type="Gene3D" id="3.90.25.10">
    <property type="entry name" value="UDP-galactose 4-epimerase, domain 1"/>
    <property type="match status" value="1"/>
</dbReference>
<dbReference type="Pfam" id="PF05368">
    <property type="entry name" value="NmrA"/>
    <property type="match status" value="1"/>
</dbReference>
<accession>A0A6A5QQW4</accession>
<dbReference type="Proteomes" id="UP000800096">
    <property type="component" value="Unassembled WGS sequence"/>
</dbReference>
<dbReference type="Gene3D" id="3.40.50.720">
    <property type="entry name" value="NAD(P)-binding Rossmann-like Domain"/>
    <property type="match status" value="1"/>
</dbReference>
<dbReference type="CDD" id="cd05259">
    <property type="entry name" value="PCBER_SDR_a"/>
    <property type="match status" value="1"/>
</dbReference>
<evidence type="ECO:0000256" key="2">
    <source>
        <dbReference type="ARBA" id="ARBA00023002"/>
    </source>
</evidence>
<protein>
    <submittedName>
        <fullName evidence="4">Isoflavone reductase family protein</fullName>
    </submittedName>
</protein>
<evidence type="ECO:0000256" key="1">
    <source>
        <dbReference type="ARBA" id="ARBA00022857"/>
    </source>
</evidence>